<dbReference type="Proteomes" id="UP001497623">
    <property type="component" value="Unassembled WGS sequence"/>
</dbReference>
<accession>A0AAV2QFS8</accession>
<sequence>TVGEAEPGSLTTATMDLPTILGLIALLSDAVHLANDQIITCYMCNDDPAVSASDWYDPQCSASDYRGLNWTGMVNGCNIITYDSGYVTRGEWVSMEFEDGVSMVQIILNIS</sequence>
<keyword evidence="2" id="KW-1185">Reference proteome</keyword>
<name>A0AAV2QFS8_MEGNR</name>
<reference evidence="1 2" key="1">
    <citation type="submission" date="2024-05" db="EMBL/GenBank/DDBJ databases">
        <authorList>
            <person name="Wallberg A."/>
        </authorList>
    </citation>
    <scope>NUCLEOTIDE SEQUENCE [LARGE SCALE GENOMIC DNA]</scope>
</reference>
<gene>
    <name evidence="1" type="ORF">MNOR_LOCUS12122</name>
</gene>
<feature type="non-terminal residue" evidence="1">
    <location>
        <position position="1"/>
    </location>
</feature>
<dbReference type="EMBL" id="CAXKWB010006554">
    <property type="protein sequence ID" value="CAL4083286.1"/>
    <property type="molecule type" value="Genomic_DNA"/>
</dbReference>
<protein>
    <submittedName>
        <fullName evidence="1">Uncharacterized protein</fullName>
    </submittedName>
</protein>
<evidence type="ECO:0000313" key="2">
    <source>
        <dbReference type="Proteomes" id="UP001497623"/>
    </source>
</evidence>
<dbReference type="AlphaFoldDB" id="A0AAV2QFS8"/>
<evidence type="ECO:0000313" key="1">
    <source>
        <dbReference type="EMBL" id="CAL4083286.1"/>
    </source>
</evidence>
<proteinExistence type="predicted"/>
<organism evidence="1 2">
    <name type="scientific">Meganyctiphanes norvegica</name>
    <name type="common">Northern krill</name>
    <name type="synonym">Thysanopoda norvegica</name>
    <dbReference type="NCBI Taxonomy" id="48144"/>
    <lineage>
        <taxon>Eukaryota</taxon>
        <taxon>Metazoa</taxon>
        <taxon>Ecdysozoa</taxon>
        <taxon>Arthropoda</taxon>
        <taxon>Crustacea</taxon>
        <taxon>Multicrustacea</taxon>
        <taxon>Malacostraca</taxon>
        <taxon>Eumalacostraca</taxon>
        <taxon>Eucarida</taxon>
        <taxon>Euphausiacea</taxon>
        <taxon>Euphausiidae</taxon>
        <taxon>Meganyctiphanes</taxon>
    </lineage>
</organism>
<comment type="caution">
    <text evidence="1">The sequence shown here is derived from an EMBL/GenBank/DDBJ whole genome shotgun (WGS) entry which is preliminary data.</text>
</comment>